<evidence type="ECO:0000259" key="1">
    <source>
        <dbReference type="PROSITE" id="PS51192"/>
    </source>
</evidence>
<protein>
    <submittedName>
        <fullName evidence="2">DEAD/DEAH box helicase family protein</fullName>
    </submittedName>
</protein>
<dbReference type="PROSITE" id="PS51192">
    <property type="entry name" value="HELICASE_ATP_BIND_1"/>
    <property type="match status" value="1"/>
</dbReference>
<dbReference type="GO" id="GO:0003676">
    <property type="term" value="F:nucleic acid binding"/>
    <property type="evidence" value="ECO:0007669"/>
    <property type="project" value="InterPro"/>
</dbReference>
<keyword evidence="2" id="KW-0378">Hydrolase</keyword>
<dbReference type="KEGG" id="ccam:M5D45_04265"/>
<gene>
    <name evidence="2" type="ORF">M5D45_04265</name>
</gene>
<evidence type="ECO:0000313" key="3">
    <source>
        <dbReference type="Proteomes" id="UP001056132"/>
    </source>
</evidence>
<organism evidence="2 3">
    <name type="scientific">Cupriavidus campinensis</name>
    <dbReference type="NCBI Taxonomy" id="151783"/>
    <lineage>
        <taxon>Bacteria</taxon>
        <taxon>Pseudomonadati</taxon>
        <taxon>Pseudomonadota</taxon>
        <taxon>Betaproteobacteria</taxon>
        <taxon>Burkholderiales</taxon>
        <taxon>Burkholderiaceae</taxon>
        <taxon>Cupriavidus</taxon>
    </lineage>
</organism>
<keyword evidence="2" id="KW-0067">ATP-binding</keyword>
<dbReference type="SUPFAM" id="SSF52540">
    <property type="entry name" value="P-loop containing nucleoside triphosphate hydrolases"/>
    <property type="match status" value="1"/>
</dbReference>
<keyword evidence="2" id="KW-0547">Nucleotide-binding</keyword>
<dbReference type="InterPro" id="IPR014001">
    <property type="entry name" value="Helicase_ATP-bd"/>
</dbReference>
<dbReference type="GO" id="GO:0004386">
    <property type="term" value="F:helicase activity"/>
    <property type="evidence" value="ECO:0007669"/>
    <property type="project" value="UniProtKB-KW"/>
</dbReference>
<name>A0AAE9I083_9BURK</name>
<evidence type="ECO:0000313" key="2">
    <source>
        <dbReference type="EMBL" id="URF05059.1"/>
    </source>
</evidence>
<dbReference type="SMART" id="SM00487">
    <property type="entry name" value="DEXDc"/>
    <property type="match status" value="1"/>
</dbReference>
<dbReference type="InterPro" id="IPR027417">
    <property type="entry name" value="P-loop_NTPase"/>
</dbReference>
<feature type="domain" description="Helicase ATP-binding" evidence="1">
    <location>
        <begin position="424"/>
        <end position="582"/>
    </location>
</feature>
<proteinExistence type="predicted"/>
<accession>A0AAE9I083</accession>
<reference evidence="2" key="2">
    <citation type="submission" date="2022-05" db="EMBL/GenBank/DDBJ databases">
        <authorList>
            <person name="Kunte H.-J."/>
        </authorList>
    </citation>
    <scope>NUCLEOTIDE SEQUENCE</scope>
    <source>
        <strain evidence="2">G5</strain>
    </source>
</reference>
<dbReference type="EMBL" id="CP097330">
    <property type="protein sequence ID" value="URF05059.1"/>
    <property type="molecule type" value="Genomic_DNA"/>
</dbReference>
<dbReference type="Pfam" id="PF00270">
    <property type="entry name" value="DEAD"/>
    <property type="match status" value="1"/>
</dbReference>
<sequence>MYFNSIYWETDQLPQNASLPSTSTLVTVEKAVSGSYVTVLTSQDHPVNKRYYRDQAGSVQKANFQNAFLYSVKTMPANGIDDLAKIVESHSTDRQCILIRGLPNGSKCVRVRRTIENFAEHSQGTQWAMLDFDNVRLPEGMDPLSCESIEWVISKLPGEFHDATYFYQYSASAGILGADGVPLKTGLNVHLFFWLDRRIQGRQLSAYLSLHCMETGFYTLGEDKGGNAALVVGVDPAPLRSEVQAHYIAAPTIDTGVVCQLAPENRQGLVRKTSQSVTLPALAEAVARKAQAVKAQLTNDYKRTHGYKTHATLTRVDGKVAVTRYSIAPNRVDQPAQRGRTLVDAKLSKDGNYLTLFFVGEGSPGSWYVTKGRPQLGVRHGDSETVPLKELSLGAHDYVRDELGWFSEVPHRILELVEGYLPPLVDFAVAKASLVLSPTGSGKTTATLNWIRNRVDQRQLVFYAGPTIALVKQMRDDLAAAAFNPVYYADVFGPNIPRSGVIVTTYDSLSRLLKSAYDMGLPHALILDEIHQGLDRCMGSSKRLAELESALGKAQQTLLLTGTLTDVQRLAMVEVCKQALGSLTERDYCCYEFTPSKVNPLEIVPTGQFDADLAALLEEFKAKLDRGESLPRVVLLLDTSKMEMYRLLIDRYGLADHALIVSRPESDEDAIEAARTSESAILIASPLFGLGLNFIREPDIFWARFDNVDADTNQIIQTVNRANRGQVQCQARIYGNVRPDASFVLPNSTALHREIADRLQGEASIAGFLETHLQLDRVHYLELRKAERNSQVSLSVLVRDNAIQNFNVVVRAETSGVAPRRNNPVKEARREARLSYRQAVIDEATQLSRCGSLGAIVKLQALWKERKSRWKVDEPRLERDLRNEEAGIVMAGFGIQDPVVAQKVNISKVLRLFGEVSPWISNQYARDRHPDWAKVEAEKTDKCVVLLWKLGDLETGRICAEDLSAALTRNRQLGEAFQALASNDLEFQTIGRKIEALKRAREKLRTKGGDAERAKVLRNGLELLRELLEPLGVAYGKKQCKGRLITDNTKPIVPGTWDLPEMILTLERQAARLRALPNGQKEPVVQVWTDAYCGEPPMPRQVCEGCVFFHQNACCQGRQTDWQSSAVDAVGLKCDAFKRMKIELMLQ</sequence>
<dbReference type="Proteomes" id="UP001056132">
    <property type="component" value="Chromosome 1"/>
</dbReference>
<dbReference type="RefSeq" id="WP_250025132.1">
    <property type="nucleotide sequence ID" value="NZ_CP097330.1"/>
</dbReference>
<dbReference type="AlphaFoldDB" id="A0AAE9I083"/>
<reference evidence="2" key="1">
    <citation type="journal article" date="2022" name="Microbiol. Resour. Announc.">
        <title>Genome Sequence of Cupriavidus campinensis Strain G5, a Member of a Bacterial Consortium Capable of Polyethylene Degradation.</title>
        <authorList>
            <person name="Schneider B."/>
            <person name="Pfeiffer F."/>
            <person name="Dyall-Smith M."/>
            <person name="Kunte H.J."/>
        </authorList>
    </citation>
    <scope>NUCLEOTIDE SEQUENCE</scope>
    <source>
        <strain evidence="2">G5</strain>
    </source>
</reference>
<dbReference type="InterPro" id="IPR011545">
    <property type="entry name" value="DEAD/DEAH_box_helicase_dom"/>
</dbReference>
<keyword evidence="2" id="KW-0347">Helicase</keyword>
<dbReference type="GO" id="GO:0005524">
    <property type="term" value="F:ATP binding"/>
    <property type="evidence" value="ECO:0007669"/>
    <property type="project" value="InterPro"/>
</dbReference>
<dbReference type="Gene3D" id="3.40.50.300">
    <property type="entry name" value="P-loop containing nucleotide triphosphate hydrolases"/>
    <property type="match status" value="1"/>
</dbReference>